<dbReference type="PANTHER" id="PTHR11685">
    <property type="entry name" value="RBR FAMILY RING FINGER AND IBR DOMAIN-CONTAINING"/>
    <property type="match status" value="1"/>
</dbReference>
<accession>I1BHF8</accession>
<keyword evidence="3" id="KW-0833">Ubl conjugation pathway</keyword>
<dbReference type="AlphaFoldDB" id="I1BHF8"/>
<dbReference type="STRING" id="246409.I1BHF8"/>
<dbReference type="InParanoid" id="I1BHF8"/>
<dbReference type="VEuPathDB" id="FungiDB:RO3G_00342"/>
<protein>
    <recommendedName>
        <fullName evidence="5">IBR domain-containing protein</fullName>
    </recommendedName>
</protein>
<reference evidence="6 7" key="1">
    <citation type="journal article" date="2009" name="PLoS Genet.">
        <title>Genomic analysis of the basal lineage fungus Rhizopus oryzae reveals a whole-genome duplication.</title>
        <authorList>
            <person name="Ma L.-J."/>
            <person name="Ibrahim A.S."/>
            <person name="Skory C."/>
            <person name="Grabherr M.G."/>
            <person name="Burger G."/>
            <person name="Butler M."/>
            <person name="Elias M."/>
            <person name="Idnurm A."/>
            <person name="Lang B.F."/>
            <person name="Sone T."/>
            <person name="Abe A."/>
            <person name="Calvo S.E."/>
            <person name="Corrochano L.M."/>
            <person name="Engels R."/>
            <person name="Fu J."/>
            <person name="Hansberg W."/>
            <person name="Kim J.-M."/>
            <person name="Kodira C.D."/>
            <person name="Koehrsen M.J."/>
            <person name="Liu B."/>
            <person name="Miranda-Saavedra D."/>
            <person name="O'Leary S."/>
            <person name="Ortiz-Castellanos L."/>
            <person name="Poulter R."/>
            <person name="Rodriguez-Romero J."/>
            <person name="Ruiz-Herrera J."/>
            <person name="Shen Y.-Q."/>
            <person name="Zeng Q."/>
            <person name="Galagan J."/>
            <person name="Birren B.W."/>
            <person name="Cuomo C.A."/>
            <person name="Wickes B.L."/>
        </authorList>
    </citation>
    <scope>NUCLEOTIDE SEQUENCE [LARGE SCALE GENOMIC DNA]</scope>
    <source>
        <strain evidence="7">RA 99-880 / ATCC MYA-4621 / FGSC 9543 / NRRL 43880</strain>
    </source>
</reference>
<keyword evidence="4" id="KW-0862">Zinc</keyword>
<dbReference type="OrthoDB" id="1431934at2759"/>
<dbReference type="InterPro" id="IPR031127">
    <property type="entry name" value="E3_UB_ligase_RBR"/>
</dbReference>
<dbReference type="Gene3D" id="1.20.120.1750">
    <property type="match status" value="1"/>
</dbReference>
<feature type="domain" description="IBR" evidence="5">
    <location>
        <begin position="13"/>
        <end position="54"/>
    </location>
</feature>
<dbReference type="InterPro" id="IPR002867">
    <property type="entry name" value="IBR_dom"/>
</dbReference>
<dbReference type="EMBL" id="CH476732">
    <property type="protein sequence ID" value="EIE75638.1"/>
    <property type="molecule type" value="Genomic_DNA"/>
</dbReference>
<evidence type="ECO:0000256" key="3">
    <source>
        <dbReference type="ARBA" id="ARBA00022786"/>
    </source>
</evidence>
<gene>
    <name evidence="6" type="ORF">RO3G_00342</name>
</gene>
<organism evidence="6 7">
    <name type="scientific">Rhizopus delemar (strain RA 99-880 / ATCC MYA-4621 / FGSC 9543 / NRRL 43880)</name>
    <name type="common">Mucormycosis agent</name>
    <name type="synonym">Rhizopus arrhizus var. delemar</name>
    <dbReference type="NCBI Taxonomy" id="246409"/>
    <lineage>
        <taxon>Eukaryota</taxon>
        <taxon>Fungi</taxon>
        <taxon>Fungi incertae sedis</taxon>
        <taxon>Mucoromycota</taxon>
        <taxon>Mucoromycotina</taxon>
        <taxon>Mucoromycetes</taxon>
        <taxon>Mucorales</taxon>
        <taxon>Mucorineae</taxon>
        <taxon>Rhizopodaceae</taxon>
        <taxon>Rhizopus</taxon>
    </lineage>
</organism>
<dbReference type="RefSeq" id="XP_067511034.1">
    <property type="nucleotide sequence ID" value="XM_067654933.1"/>
</dbReference>
<evidence type="ECO:0000256" key="1">
    <source>
        <dbReference type="ARBA" id="ARBA00022723"/>
    </source>
</evidence>
<evidence type="ECO:0000256" key="4">
    <source>
        <dbReference type="ARBA" id="ARBA00022833"/>
    </source>
</evidence>
<evidence type="ECO:0000313" key="6">
    <source>
        <dbReference type="EMBL" id="EIE75638.1"/>
    </source>
</evidence>
<dbReference type="GO" id="GO:0016567">
    <property type="term" value="P:protein ubiquitination"/>
    <property type="evidence" value="ECO:0007669"/>
    <property type="project" value="InterPro"/>
</dbReference>
<dbReference type="SUPFAM" id="SSF57850">
    <property type="entry name" value="RING/U-box"/>
    <property type="match status" value="1"/>
</dbReference>
<keyword evidence="1" id="KW-0479">Metal-binding</keyword>
<evidence type="ECO:0000259" key="5">
    <source>
        <dbReference type="Pfam" id="PF01485"/>
    </source>
</evidence>
<name>I1BHF8_RHIO9</name>
<dbReference type="Pfam" id="PF01485">
    <property type="entry name" value="IBR"/>
    <property type="match status" value="1"/>
</dbReference>
<dbReference type="Proteomes" id="UP000009138">
    <property type="component" value="Unassembled WGS sequence"/>
</dbReference>
<dbReference type="GeneID" id="93607314"/>
<dbReference type="eggNOG" id="KOG1812">
    <property type="taxonomic scope" value="Eukaryota"/>
</dbReference>
<keyword evidence="7" id="KW-1185">Reference proteome</keyword>
<keyword evidence="2" id="KW-0863">Zinc-finger</keyword>
<sequence>MLDKDEYIEKTLKVAKRNAWTRCPRCQCIIEKTQGCISMHCICGTSFCYRCGGIQTNHGCYNRCEGLSNEKLVTLRKSMFILSDEN</sequence>
<dbReference type="OMA" id="ERREGCN"/>
<dbReference type="GO" id="GO:0004842">
    <property type="term" value="F:ubiquitin-protein transferase activity"/>
    <property type="evidence" value="ECO:0007669"/>
    <property type="project" value="InterPro"/>
</dbReference>
<evidence type="ECO:0000313" key="7">
    <source>
        <dbReference type="Proteomes" id="UP000009138"/>
    </source>
</evidence>
<proteinExistence type="predicted"/>
<evidence type="ECO:0000256" key="2">
    <source>
        <dbReference type="ARBA" id="ARBA00022771"/>
    </source>
</evidence>